<accession>A0A6M1T5E0</accession>
<comment type="caution">
    <text evidence="1">The sequence shown here is derived from an EMBL/GenBank/DDBJ whole genome shotgun (WGS) entry which is preliminary data.</text>
</comment>
<sequence length="59" mass="6626">MFSEEETGLTEENLHLLIEAFAIHELGNIPEQYAEYLTTLAENFAMGLVTNIWAPKKSG</sequence>
<reference evidence="1 2" key="1">
    <citation type="submission" date="2020-02" db="EMBL/GenBank/DDBJ databases">
        <title>Aliifodinibius halophilus 2W32, complete genome.</title>
        <authorList>
            <person name="Li Y."/>
            <person name="Wu S."/>
        </authorList>
    </citation>
    <scope>NUCLEOTIDE SEQUENCE [LARGE SCALE GENOMIC DNA]</scope>
    <source>
        <strain evidence="1 2">2W32</strain>
    </source>
</reference>
<evidence type="ECO:0000313" key="1">
    <source>
        <dbReference type="EMBL" id="NGP88475.1"/>
    </source>
</evidence>
<name>A0A6M1T5E0_9BACT</name>
<proteinExistence type="predicted"/>
<dbReference type="RefSeq" id="WP_165268242.1">
    <property type="nucleotide sequence ID" value="NZ_JAALLS010000010.1"/>
</dbReference>
<evidence type="ECO:0000313" key="2">
    <source>
        <dbReference type="Proteomes" id="UP000479132"/>
    </source>
</evidence>
<organism evidence="1 2">
    <name type="scientific">Fodinibius halophilus</name>
    <dbReference type="NCBI Taxonomy" id="1736908"/>
    <lineage>
        <taxon>Bacteria</taxon>
        <taxon>Pseudomonadati</taxon>
        <taxon>Balneolota</taxon>
        <taxon>Balneolia</taxon>
        <taxon>Balneolales</taxon>
        <taxon>Balneolaceae</taxon>
        <taxon>Fodinibius</taxon>
    </lineage>
</organism>
<dbReference type="AlphaFoldDB" id="A0A6M1T5E0"/>
<dbReference type="Proteomes" id="UP000479132">
    <property type="component" value="Unassembled WGS sequence"/>
</dbReference>
<keyword evidence="2" id="KW-1185">Reference proteome</keyword>
<protein>
    <submittedName>
        <fullName evidence="1">Uncharacterized protein</fullName>
    </submittedName>
</protein>
<gene>
    <name evidence="1" type="ORF">G3569_08915</name>
</gene>
<dbReference type="EMBL" id="JAALLS010000010">
    <property type="protein sequence ID" value="NGP88475.1"/>
    <property type="molecule type" value="Genomic_DNA"/>
</dbReference>